<evidence type="ECO:0000313" key="2">
    <source>
        <dbReference type="EMBL" id="MDV7265485.1"/>
    </source>
</evidence>
<organism evidence="2 3">
    <name type="scientific">Rhodococcus oxybenzonivorans</name>
    <dbReference type="NCBI Taxonomy" id="1990687"/>
    <lineage>
        <taxon>Bacteria</taxon>
        <taxon>Bacillati</taxon>
        <taxon>Actinomycetota</taxon>
        <taxon>Actinomycetes</taxon>
        <taxon>Mycobacteriales</taxon>
        <taxon>Nocardiaceae</taxon>
        <taxon>Rhodococcus</taxon>
    </lineage>
</organism>
<gene>
    <name evidence="2" type="ORF">R4315_13125</name>
</gene>
<dbReference type="Pfam" id="PF13577">
    <property type="entry name" value="SnoaL_4"/>
    <property type="match status" value="1"/>
</dbReference>
<dbReference type="Gene3D" id="3.10.450.50">
    <property type="match status" value="1"/>
</dbReference>
<name>A0AAE4UYM1_9NOCA</name>
<protein>
    <submittedName>
        <fullName evidence="2">Nuclear transport factor 2 family protein</fullName>
    </submittedName>
</protein>
<dbReference type="Proteomes" id="UP001185863">
    <property type="component" value="Unassembled WGS sequence"/>
</dbReference>
<dbReference type="InterPro" id="IPR032710">
    <property type="entry name" value="NTF2-like_dom_sf"/>
</dbReference>
<dbReference type="SUPFAM" id="SSF54427">
    <property type="entry name" value="NTF2-like"/>
    <property type="match status" value="1"/>
</dbReference>
<accession>A0AAE4UYM1</accession>
<dbReference type="AlphaFoldDB" id="A0AAE4UYM1"/>
<dbReference type="CDD" id="cd00531">
    <property type="entry name" value="NTF2_like"/>
    <property type="match status" value="1"/>
</dbReference>
<dbReference type="InterPro" id="IPR037401">
    <property type="entry name" value="SnoaL-like"/>
</dbReference>
<feature type="domain" description="SnoaL-like" evidence="1">
    <location>
        <begin position="11"/>
        <end position="133"/>
    </location>
</feature>
<sequence length="191" mass="21801">MDSANSARLARAEARFEISQLPIRYALAVDQRDVDAWVSLFVEDVQLGRHGAGRDALRALIDAQLRWFYRSIHFIGGHRIELGPDVGDDGPETATGHVYCRAEHEVDDRWIVMAIRYDDTYRRVGEEWLFERRIEHHWYAADVNEHPQEVDFDSWRVGGPPALPGREASWSAFWPANVTGPTSKPAHGRTP</sequence>
<dbReference type="EMBL" id="JAWLUP010000026">
    <property type="protein sequence ID" value="MDV7265485.1"/>
    <property type="molecule type" value="Genomic_DNA"/>
</dbReference>
<reference evidence="2" key="1">
    <citation type="submission" date="2023-10" db="EMBL/GenBank/DDBJ databases">
        <title>Development of a sustainable strategy for remediation of hydrocarbon-contaminated territories based on the waste exchange concept.</title>
        <authorList>
            <person name="Krivoruchko A."/>
        </authorList>
    </citation>
    <scope>NUCLEOTIDE SEQUENCE</scope>
    <source>
        <strain evidence="2">IEGM 68</strain>
    </source>
</reference>
<evidence type="ECO:0000313" key="3">
    <source>
        <dbReference type="Proteomes" id="UP001185863"/>
    </source>
</evidence>
<evidence type="ECO:0000259" key="1">
    <source>
        <dbReference type="Pfam" id="PF13577"/>
    </source>
</evidence>
<comment type="caution">
    <text evidence="2">The sequence shown here is derived from an EMBL/GenBank/DDBJ whole genome shotgun (WGS) entry which is preliminary data.</text>
</comment>
<dbReference type="RefSeq" id="WP_317744443.1">
    <property type="nucleotide sequence ID" value="NZ_JAWLUP010000026.1"/>
</dbReference>
<proteinExistence type="predicted"/>